<keyword evidence="9" id="KW-1185">Reference proteome</keyword>
<dbReference type="Gene3D" id="3.90.1720.10">
    <property type="entry name" value="endopeptidase domain like (from Nostoc punctiforme)"/>
    <property type="match status" value="1"/>
</dbReference>
<evidence type="ECO:0000259" key="7">
    <source>
        <dbReference type="PROSITE" id="PS51935"/>
    </source>
</evidence>
<dbReference type="InterPro" id="IPR025282">
    <property type="entry name" value="DUF4214"/>
</dbReference>
<keyword evidence="2" id="KW-0645">Protease</keyword>
<accession>A0A7W8M4S0</accession>
<keyword evidence="4" id="KW-0788">Thiol protease</keyword>
<gene>
    <name evidence="8" type="ORF">HNP82_001585</name>
</gene>
<comment type="similarity">
    <text evidence="1">Belongs to the peptidase C40 family.</text>
</comment>
<keyword evidence="3 8" id="KW-0378">Hydrolase</keyword>
<dbReference type="Pfam" id="PF00877">
    <property type="entry name" value="NLPC_P60"/>
    <property type="match status" value="1"/>
</dbReference>
<dbReference type="Pfam" id="PF13946">
    <property type="entry name" value="DUF4214"/>
    <property type="match status" value="2"/>
</dbReference>
<dbReference type="Gene3D" id="1.10.101.10">
    <property type="entry name" value="PGBD-like superfamily/PGBD"/>
    <property type="match status" value="1"/>
</dbReference>
<dbReference type="InterPro" id="IPR036365">
    <property type="entry name" value="PGBD-like_sf"/>
</dbReference>
<keyword evidence="6" id="KW-0732">Signal</keyword>
<dbReference type="InterPro" id="IPR038765">
    <property type="entry name" value="Papain-like_cys_pep_sf"/>
</dbReference>
<dbReference type="InterPro" id="IPR051794">
    <property type="entry name" value="PG_Endopeptidase_C40"/>
</dbReference>
<dbReference type="Pfam" id="PF01471">
    <property type="entry name" value="PG_binding_1"/>
    <property type="match status" value="1"/>
</dbReference>
<dbReference type="SUPFAM" id="SSF54001">
    <property type="entry name" value="Cysteine proteinases"/>
    <property type="match status" value="1"/>
</dbReference>
<evidence type="ECO:0000313" key="9">
    <source>
        <dbReference type="Proteomes" id="UP000543642"/>
    </source>
</evidence>
<dbReference type="InterPro" id="IPR036366">
    <property type="entry name" value="PGBDSf"/>
</dbReference>
<evidence type="ECO:0000256" key="2">
    <source>
        <dbReference type="ARBA" id="ARBA00022670"/>
    </source>
</evidence>
<dbReference type="Proteomes" id="UP000543642">
    <property type="component" value="Unassembled WGS sequence"/>
</dbReference>
<feature type="chain" id="PRO_5031406359" evidence="6">
    <location>
        <begin position="27"/>
        <end position="651"/>
    </location>
</feature>
<evidence type="ECO:0000256" key="6">
    <source>
        <dbReference type="SAM" id="SignalP"/>
    </source>
</evidence>
<protein>
    <submittedName>
        <fullName evidence="8">Cell wall-associated NlpC family hydrolase</fullName>
    </submittedName>
</protein>
<dbReference type="PANTHER" id="PTHR47359:SF3">
    <property type="entry name" value="NLP_P60 DOMAIN-CONTAINING PROTEIN-RELATED"/>
    <property type="match status" value="1"/>
</dbReference>
<dbReference type="GO" id="GO:0008234">
    <property type="term" value="F:cysteine-type peptidase activity"/>
    <property type="evidence" value="ECO:0007669"/>
    <property type="project" value="UniProtKB-KW"/>
</dbReference>
<proteinExistence type="inferred from homology"/>
<reference evidence="8 9" key="1">
    <citation type="submission" date="2020-08" db="EMBL/GenBank/DDBJ databases">
        <title>Genomic Encyclopedia of Type Strains, Phase IV (KMG-IV): sequencing the most valuable type-strain genomes for metagenomic binning, comparative biology and taxonomic classification.</title>
        <authorList>
            <person name="Goeker M."/>
        </authorList>
    </citation>
    <scope>NUCLEOTIDE SEQUENCE [LARGE SCALE GENOMIC DNA]</scope>
    <source>
        <strain evidence="8 9">DSM 106146</strain>
    </source>
</reference>
<evidence type="ECO:0000256" key="3">
    <source>
        <dbReference type="ARBA" id="ARBA00022801"/>
    </source>
</evidence>
<evidence type="ECO:0000256" key="1">
    <source>
        <dbReference type="ARBA" id="ARBA00007074"/>
    </source>
</evidence>
<comment type="caution">
    <text evidence="8">The sequence shown here is derived from an EMBL/GenBank/DDBJ whole genome shotgun (WGS) entry which is preliminary data.</text>
</comment>
<feature type="region of interest" description="Disordered" evidence="5">
    <location>
        <begin position="46"/>
        <end position="99"/>
    </location>
</feature>
<evidence type="ECO:0000256" key="4">
    <source>
        <dbReference type="ARBA" id="ARBA00022807"/>
    </source>
</evidence>
<organism evidence="8 9">
    <name type="scientific">Catenibacillus scindens</name>
    <dbReference type="NCBI Taxonomy" id="673271"/>
    <lineage>
        <taxon>Bacteria</taxon>
        <taxon>Bacillati</taxon>
        <taxon>Bacillota</taxon>
        <taxon>Clostridia</taxon>
        <taxon>Lachnospirales</taxon>
        <taxon>Lachnospiraceae</taxon>
        <taxon>Catenibacillus</taxon>
    </lineage>
</organism>
<evidence type="ECO:0000256" key="5">
    <source>
        <dbReference type="SAM" id="MobiDB-lite"/>
    </source>
</evidence>
<dbReference type="EMBL" id="JACHFW010000005">
    <property type="protein sequence ID" value="MBB5264458.1"/>
    <property type="molecule type" value="Genomic_DNA"/>
</dbReference>
<dbReference type="Gene3D" id="1.10.3130.20">
    <property type="entry name" value="Phycobilisome linker domain"/>
    <property type="match status" value="2"/>
</dbReference>
<feature type="signal peptide" evidence="6">
    <location>
        <begin position="1"/>
        <end position="26"/>
    </location>
</feature>
<dbReference type="InterPro" id="IPR002477">
    <property type="entry name" value="Peptidoglycan-bd-like"/>
</dbReference>
<feature type="domain" description="NlpC/P60" evidence="7">
    <location>
        <begin position="510"/>
        <end position="651"/>
    </location>
</feature>
<dbReference type="InterPro" id="IPR038255">
    <property type="entry name" value="PBS_linker_sf"/>
</dbReference>
<dbReference type="GO" id="GO:0006508">
    <property type="term" value="P:proteolysis"/>
    <property type="evidence" value="ECO:0007669"/>
    <property type="project" value="UniProtKB-KW"/>
</dbReference>
<evidence type="ECO:0000313" key="8">
    <source>
        <dbReference type="EMBL" id="MBB5264458.1"/>
    </source>
</evidence>
<dbReference type="RefSeq" id="WP_183773055.1">
    <property type="nucleotide sequence ID" value="NZ_JACHFW010000005.1"/>
</dbReference>
<dbReference type="PROSITE" id="PS51935">
    <property type="entry name" value="NLPC_P60"/>
    <property type="match status" value="1"/>
</dbReference>
<feature type="compositionally biased region" description="Low complexity" evidence="5">
    <location>
        <begin position="54"/>
        <end position="99"/>
    </location>
</feature>
<dbReference type="AlphaFoldDB" id="A0A7W8M4S0"/>
<dbReference type="PANTHER" id="PTHR47359">
    <property type="entry name" value="PEPTIDOGLYCAN DL-ENDOPEPTIDASE CWLO"/>
    <property type="match status" value="1"/>
</dbReference>
<dbReference type="SUPFAM" id="SSF47090">
    <property type="entry name" value="PGBD-like"/>
    <property type="match status" value="1"/>
</dbReference>
<dbReference type="InterPro" id="IPR000064">
    <property type="entry name" value="NLP_P60_dom"/>
</dbReference>
<name>A0A7W8M4S0_9FIRM</name>
<sequence length="651" mass="71295">MKKSVMLMSAMLTLSVSMTGLPGVYASEVPVQVNGQTLEISQAPETTVPETMAPETTVPQTTVPETSAPETTVPETTVPETSAPEMTAPETTVPETTAPETTAQKVTVPQAMEGVQDQQTQTEVQSEVPDDGFDYGTFGVGGEDELIGNFVTRLYELTLGREPDQEGFLAWCNQLKNGGQTGADLVYGFLWSDEFKDNQLSDDEYITVLYRTILGREPDAEGKSDWIGVIEEGFGRLMVCSQFVQSQEFRGLCEQSGILVGEIPLTTAVDKHPEVARFVMRLYELVLGRPFDVDGRESWTKVLTDKNQTAAHVVKGFVDSPEFTGKNLSSSDYASVLYRTLLDREPDAEGLGEWVALLDQGYPKDYILKGFVESPEFTELCARYGITRGSIDASDRLYQNPAQYYQISNDTPNIGTADYNLSIGHMGLKVAKVIERLGVNGGRYKGMVTACRYTYAVQSAVQSFQRAKGLPQTGVVDLETWLAMGFSKDDWYYMGAYVSPNQITPLSGRSDCIEAMIARAYEYLGTPYVVGASGAPGTGVDCSGLVMQALYAAGMDVSPINPIRHSQPGYEYESASMWASSQFMKVPYSQRQRGDLIFYQNASTGAVIHVAIYLGNNQVIESWCEPNNQVIVSPVITSFHGSIKGVARPFV</sequence>